<evidence type="ECO:0000256" key="1">
    <source>
        <dbReference type="SAM" id="MobiDB-lite"/>
    </source>
</evidence>
<dbReference type="EMBL" id="CAAKMV010000185">
    <property type="protein sequence ID" value="VIO63955.1"/>
    <property type="molecule type" value="Genomic_DNA"/>
</dbReference>
<feature type="compositionally biased region" description="Acidic residues" evidence="1">
    <location>
        <begin position="256"/>
        <end position="280"/>
    </location>
</feature>
<accession>A0A4U9F8M5</accession>
<dbReference type="Proteomes" id="UP000746612">
    <property type="component" value="Unassembled WGS sequence"/>
</dbReference>
<evidence type="ECO:0000313" key="4">
    <source>
        <dbReference type="Proteomes" id="UP000746612"/>
    </source>
</evidence>
<reference evidence="2" key="2">
    <citation type="submission" date="2021-03" db="EMBL/GenBank/DDBJ databases">
        <authorList>
            <person name="Alouane T."/>
            <person name="Langin T."/>
            <person name="Bonhomme L."/>
        </authorList>
    </citation>
    <scope>NUCLEOTIDE SEQUENCE</scope>
    <source>
        <strain evidence="2">MDC_Fg202</strain>
    </source>
</reference>
<protein>
    <submittedName>
        <fullName evidence="2">Uncharacterized protein</fullName>
    </submittedName>
</protein>
<dbReference type="AlphaFoldDB" id="A0A4U9F8M5"/>
<feature type="compositionally biased region" description="Polar residues" evidence="1">
    <location>
        <begin position="188"/>
        <end position="198"/>
    </location>
</feature>
<feature type="region of interest" description="Disordered" evidence="1">
    <location>
        <begin position="237"/>
        <end position="306"/>
    </location>
</feature>
<dbReference type="EMBL" id="CAJPIJ010000184">
    <property type="protein sequence ID" value="CAG2006366.1"/>
    <property type="molecule type" value="Genomic_DNA"/>
</dbReference>
<name>A0A4U9F8M5_GIBZA</name>
<evidence type="ECO:0000313" key="3">
    <source>
        <dbReference type="EMBL" id="VIO63955.1"/>
    </source>
</evidence>
<proteinExistence type="predicted"/>
<sequence length="340" mass="36844">MPTERPPASFYLLPPERLLPASTLPTWIGRIVKSYSEPDANFVPVDPALFVKGPLATSTIANASLAASSQRHKSLAAALGASTCNASRETSQGGGLSFTSSEIMCVRLQNQDAVFDRMIQDEQTKSELQRMLARGDNTGYMITAVLIWCDATFTHSREHGIETSAGASVPISAIVMGTSGVALPSEVTDPSVSASYGRQDTAELSGESAGSHIFAIQYKTVRRSFFQFLGAGMKLKSHGPELPASQSFAKKHPRDSEDEDDVSSEEESDTDDDDDDDDKTDEAKSEGDTEIDNETSGNGKVILEMDEDDVTWADVLDEDEEEIQRADINVDGEEIQFVFN</sequence>
<reference evidence="3" key="1">
    <citation type="submission" date="2019-04" db="EMBL/GenBank/DDBJ databases">
        <authorList>
            <person name="Melise S."/>
            <person name="Noan J."/>
            <person name="Okalmin O."/>
        </authorList>
    </citation>
    <scope>NUCLEOTIDE SEQUENCE</scope>
    <source>
        <strain evidence="3">FN9</strain>
    </source>
</reference>
<evidence type="ECO:0000313" key="2">
    <source>
        <dbReference type="EMBL" id="CAG2006366.1"/>
    </source>
</evidence>
<organism evidence="2 4">
    <name type="scientific">Gibberella zeae</name>
    <name type="common">Wheat head blight fungus</name>
    <name type="synonym">Fusarium graminearum</name>
    <dbReference type="NCBI Taxonomy" id="5518"/>
    <lineage>
        <taxon>Eukaryota</taxon>
        <taxon>Fungi</taxon>
        <taxon>Dikarya</taxon>
        <taxon>Ascomycota</taxon>
        <taxon>Pezizomycotina</taxon>
        <taxon>Sordariomycetes</taxon>
        <taxon>Hypocreomycetidae</taxon>
        <taxon>Hypocreales</taxon>
        <taxon>Nectriaceae</taxon>
        <taxon>Fusarium</taxon>
    </lineage>
</organism>
<gene>
    <name evidence="3" type="ORF">FUG_LOCUS542093</name>
    <name evidence="2" type="ORF">MDCFG202_LOCUS518662</name>
</gene>
<feature type="region of interest" description="Disordered" evidence="1">
    <location>
        <begin position="187"/>
        <end position="207"/>
    </location>
</feature>